<evidence type="ECO:0000256" key="6">
    <source>
        <dbReference type="RuleBase" id="RU362042"/>
    </source>
</evidence>
<dbReference type="InterPro" id="IPR019757">
    <property type="entry name" value="Pept_S26A_signal_pept_1_Lys-AS"/>
</dbReference>
<dbReference type="GO" id="GO:0016020">
    <property type="term" value="C:membrane"/>
    <property type="evidence" value="ECO:0007669"/>
    <property type="project" value="UniProtKB-SubCell"/>
</dbReference>
<keyword evidence="6" id="KW-1133">Transmembrane helix</keyword>
<dbReference type="GO" id="GO:0009003">
    <property type="term" value="F:signal peptidase activity"/>
    <property type="evidence" value="ECO:0007669"/>
    <property type="project" value="UniProtKB-EC"/>
</dbReference>
<evidence type="ECO:0000256" key="4">
    <source>
        <dbReference type="ARBA" id="ARBA00022801"/>
    </source>
</evidence>
<dbReference type="PROSITE" id="PS00760">
    <property type="entry name" value="SPASE_I_2"/>
    <property type="match status" value="1"/>
</dbReference>
<organism evidence="8 9">
    <name type="scientific">Candidatus Komeilibacteria bacterium CG_4_10_14_0_8_um_filter_37_78</name>
    <dbReference type="NCBI Taxonomy" id="1974471"/>
    <lineage>
        <taxon>Bacteria</taxon>
        <taxon>Candidatus Komeiliibacteriota</taxon>
    </lineage>
</organism>
<dbReference type="EC" id="3.4.21.89" evidence="3 6"/>
<evidence type="ECO:0000256" key="3">
    <source>
        <dbReference type="ARBA" id="ARBA00013208"/>
    </source>
</evidence>
<evidence type="ECO:0000313" key="8">
    <source>
        <dbReference type="EMBL" id="PIY95287.1"/>
    </source>
</evidence>
<evidence type="ECO:0000256" key="5">
    <source>
        <dbReference type="PIRSR" id="PIRSR600223-1"/>
    </source>
</evidence>
<comment type="subcellular location">
    <subcellularLocation>
        <location evidence="6">Membrane</location>
        <topology evidence="6">Single-pass type II membrane protein</topology>
    </subcellularLocation>
</comment>
<dbReference type="AlphaFoldDB" id="A0A2M7RFB5"/>
<dbReference type="SUPFAM" id="SSF51306">
    <property type="entry name" value="LexA/Signal peptidase"/>
    <property type="match status" value="1"/>
</dbReference>
<dbReference type="CDD" id="cd06530">
    <property type="entry name" value="S26_SPase_I"/>
    <property type="match status" value="1"/>
</dbReference>
<feature type="active site" evidence="5">
    <location>
        <position position="59"/>
    </location>
</feature>
<reference evidence="9" key="1">
    <citation type="submission" date="2017-09" db="EMBL/GenBank/DDBJ databases">
        <title>Depth-based differentiation of microbial function through sediment-hosted aquifers and enrichment of novel symbionts in the deep terrestrial subsurface.</title>
        <authorList>
            <person name="Probst A.J."/>
            <person name="Ladd B."/>
            <person name="Jarett J.K."/>
            <person name="Geller-Mcgrath D.E."/>
            <person name="Sieber C.M.K."/>
            <person name="Emerson J.B."/>
            <person name="Anantharaman K."/>
            <person name="Thomas B.C."/>
            <person name="Malmstrom R."/>
            <person name="Stieglmeier M."/>
            <person name="Klingl A."/>
            <person name="Woyke T."/>
            <person name="Ryan C.M."/>
            <person name="Banfield J.F."/>
        </authorList>
    </citation>
    <scope>NUCLEOTIDE SEQUENCE [LARGE SCALE GENOMIC DNA]</scope>
</reference>
<protein>
    <recommendedName>
        <fullName evidence="3 6">Signal peptidase I</fullName>
        <ecNumber evidence="3 6">3.4.21.89</ecNumber>
    </recommendedName>
</protein>
<keyword evidence="4 6" id="KW-0378">Hydrolase</keyword>
<accession>A0A2M7RFB5</accession>
<gene>
    <name evidence="8" type="primary">lepB</name>
    <name evidence="8" type="ORF">COY67_00720</name>
</gene>
<dbReference type="EMBL" id="PFMC01000018">
    <property type="protein sequence ID" value="PIY95287.1"/>
    <property type="molecule type" value="Genomic_DNA"/>
</dbReference>
<dbReference type="PANTHER" id="PTHR43390">
    <property type="entry name" value="SIGNAL PEPTIDASE I"/>
    <property type="match status" value="1"/>
</dbReference>
<sequence>MIDREIEDINIEDNNNDDQGAESVKSFIFEIVKVLIISLIIIIPIRAYVVQPFYVDGDSMEPNFSDGQYLVVDEIGYRFKEPQRGDIVIFHPPNNPKVYYIKRMIGLPGEVVDIKDGVIRVFAKDSTEALIIDEQKYLSADFQLRPSEKDHVVLADDEYYLLGDNRQSSLDSRRLGPINVSMIKGRVVLRAFPFDEFTVIKTPIYN</sequence>
<keyword evidence="6" id="KW-0645">Protease</keyword>
<dbReference type="PANTHER" id="PTHR43390:SF1">
    <property type="entry name" value="CHLOROPLAST PROCESSING PEPTIDASE"/>
    <property type="match status" value="1"/>
</dbReference>
<dbReference type="GO" id="GO:0006465">
    <property type="term" value="P:signal peptide processing"/>
    <property type="evidence" value="ECO:0007669"/>
    <property type="project" value="InterPro"/>
</dbReference>
<evidence type="ECO:0000259" key="7">
    <source>
        <dbReference type="Pfam" id="PF10502"/>
    </source>
</evidence>
<keyword evidence="6" id="KW-0812">Transmembrane</keyword>
<dbReference type="PRINTS" id="PR00727">
    <property type="entry name" value="LEADERPTASE"/>
</dbReference>
<comment type="caution">
    <text evidence="8">The sequence shown here is derived from an EMBL/GenBank/DDBJ whole genome shotgun (WGS) entry which is preliminary data.</text>
</comment>
<evidence type="ECO:0000256" key="2">
    <source>
        <dbReference type="ARBA" id="ARBA00009370"/>
    </source>
</evidence>
<dbReference type="GO" id="GO:0004252">
    <property type="term" value="F:serine-type endopeptidase activity"/>
    <property type="evidence" value="ECO:0007669"/>
    <property type="project" value="InterPro"/>
</dbReference>
<proteinExistence type="inferred from homology"/>
<dbReference type="NCBIfam" id="TIGR02227">
    <property type="entry name" value="sigpep_I_bact"/>
    <property type="match status" value="1"/>
</dbReference>
<dbReference type="InterPro" id="IPR019533">
    <property type="entry name" value="Peptidase_S26"/>
</dbReference>
<dbReference type="InterPro" id="IPR000223">
    <property type="entry name" value="Pept_S26A_signal_pept_1"/>
</dbReference>
<feature type="domain" description="Peptidase S26" evidence="7">
    <location>
        <begin position="29"/>
        <end position="190"/>
    </location>
</feature>
<dbReference type="Pfam" id="PF10502">
    <property type="entry name" value="Peptidase_S26"/>
    <property type="match status" value="1"/>
</dbReference>
<dbReference type="Gene3D" id="2.10.109.10">
    <property type="entry name" value="Umud Fragment, subunit A"/>
    <property type="match status" value="1"/>
</dbReference>
<feature type="active site" evidence="5">
    <location>
        <position position="102"/>
    </location>
</feature>
<feature type="transmembrane region" description="Helical" evidence="6">
    <location>
        <begin position="27"/>
        <end position="49"/>
    </location>
</feature>
<comment type="similarity">
    <text evidence="2 6">Belongs to the peptidase S26 family.</text>
</comment>
<comment type="catalytic activity">
    <reaction evidence="1 6">
        <text>Cleavage of hydrophobic, N-terminal signal or leader sequences from secreted and periplasmic proteins.</text>
        <dbReference type="EC" id="3.4.21.89"/>
    </reaction>
</comment>
<evidence type="ECO:0000313" key="9">
    <source>
        <dbReference type="Proteomes" id="UP000228689"/>
    </source>
</evidence>
<keyword evidence="6" id="KW-0472">Membrane</keyword>
<dbReference type="Proteomes" id="UP000228689">
    <property type="component" value="Unassembled WGS sequence"/>
</dbReference>
<dbReference type="InterPro" id="IPR036286">
    <property type="entry name" value="LexA/Signal_pep-like_sf"/>
</dbReference>
<evidence type="ECO:0000256" key="1">
    <source>
        <dbReference type="ARBA" id="ARBA00000677"/>
    </source>
</evidence>
<name>A0A2M7RFB5_9BACT</name>